<dbReference type="RefSeq" id="XP_025343872.1">
    <property type="nucleotide sequence ID" value="XM_025486322.1"/>
</dbReference>
<dbReference type="CDD" id="cd07067">
    <property type="entry name" value="HP_PGM_like"/>
    <property type="match status" value="1"/>
</dbReference>
<dbReference type="GO" id="GO:0004331">
    <property type="term" value="F:fructose-2,6-bisphosphate 2-phosphatase activity"/>
    <property type="evidence" value="ECO:0007669"/>
    <property type="project" value="TreeGrafter"/>
</dbReference>
<dbReference type="EMBL" id="PKFO01000010">
    <property type="protein sequence ID" value="PVH22932.1"/>
    <property type="molecule type" value="Genomic_DNA"/>
</dbReference>
<comment type="caution">
    <text evidence="4">The sequence shown here is derived from an EMBL/GenBank/DDBJ whole genome shotgun (WGS) entry which is preliminary data.</text>
</comment>
<dbReference type="SUPFAM" id="SSF53254">
    <property type="entry name" value="Phosphoglycerate mutase-like"/>
    <property type="match status" value="1"/>
</dbReference>
<keyword evidence="5" id="KW-1185">Reference proteome</keyword>
<dbReference type="GO" id="GO:0043456">
    <property type="term" value="P:regulation of pentose-phosphate shunt"/>
    <property type="evidence" value="ECO:0007669"/>
    <property type="project" value="TreeGrafter"/>
</dbReference>
<dbReference type="SMART" id="SM00855">
    <property type="entry name" value="PGAM"/>
    <property type="match status" value="1"/>
</dbReference>
<dbReference type="VEuPathDB" id="FungiDB:CXQ85_002657"/>
<dbReference type="PANTHER" id="PTHR46517:SF1">
    <property type="entry name" value="FRUCTOSE-2,6-BISPHOSPHATASE TIGAR"/>
    <property type="match status" value="1"/>
</dbReference>
<dbReference type="OrthoDB" id="354304at2759"/>
<dbReference type="InterPro" id="IPR029033">
    <property type="entry name" value="His_PPase_superfam"/>
</dbReference>
<dbReference type="Pfam" id="PF00300">
    <property type="entry name" value="His_Phos_1"/>
    <property type="match status" value="1"/>
</dbReference>
<organism evidence="4 5">
    <name type="scientific">Candidozyma haemuli</name>
    <dbReference type="NCBI Taxonomy" id="45357"/>
    <lineage>
        <taxon>Eukaryota</taxon>
        <taxon>Fungi</taxon>
        <taxon>Dikarya</taxon>
        <taxon>Ascomycota</taxon>
        <taxon>Saccharomycotina</taxon>
        <taxon>Pichiomycetes</taxon>
        <taxon>Metschnikowiaceae</taxon>
        <taxon>Candidozyma</taxon>
    </lineage>
</organism>
<feature type="binding site" evidence="3">
    <location>
        <position position="98"/>
    </location>
    <ligand>
        <name>substrate</name>
    </ligand>
</feature>
<dbReference type="GeneID" id="37007988"/>
<feature type="active site" description="Proton donor/acceptor" evidence="2">
    <location>
        <position position="126"/>
    </location>
</feature>
<dbReference type="GO" id="GO:0045820">
    <property type="term" value="P:negative regulation of glycolytic process"/>
    <property type="evidence" value="ECO:0007669"/>
    <property type="project" value="TreeGrafter"/>
</dbReference>
<protein>
    <recommendedName>
        <fullName evidence="6">Phosphoglycerate mutase</fullName>
    </recommendedName>
</protein>
<proteinExistence type="predicted"/>
<accession>A0A2V1AYM0</accession>
<dbReference type="AlphaFoldDB" id="A0A2V1AYM0"/>
<keyword evidence="1" id="KW-0378">Hydrolase</keyword>
<evidence type="ECO:0008006" key="6">
    <source>
        <dbReference type="Google" id="ProtNLM"/>
    </source>
</evidence>
<dbReference type="InterPro" id="IPR051695">
    <property type="entry name" value="Phosphoglycerate_Mutase"/>
</dbReference>
<sequence>MHYAIIWTPTFLEIEEILVGPAFLLFRNMTREIKPNVDPNVIRVFVVRHGRTEFNLKKVIQGHLDIDLDETGHDQASKLAKYLEEFKFDACVTSDLCRCRSTIKDILLNNSHLSEDKIRITPNLRERMMGPAQGMFIGDALAKYGDKFKSMGEQEEALIERVEGEWDLVLKKAATEDHLNTLFCTHGGVITSFTNYLHSIKKYGLGEGLEAQNLRVPFNTSITVIDVDKATGEGVIQKFGVTEHLGGHFEVKNQDLR</sequence>
<dbReference type="InterPro" id="IPR013078">
    <property type="entry name" value="His_Pase_superF_clade-1"/>
</dbReference>
<dbReference type="Gene3D" id="3.40.50.1240">
    <property type="entry name" value="Phosphoglycerate mutase-like"/>
    <property type="match status" value="1"/>
</dbReference>
<evidence type="ECO:0000313" key="4">
    <source>
        <dbReference type="EMBL" id="PVH22932.1"/>
    </source>
</evidence>
<reference evidence="4 5" key="1">
    <citation type="submission" date="2017-12" db="EMBL/GenBank/DDBJ databases">
        <title>Genome Sequence of a Multidrug-Resistant Candida haemulonii Isolate from a Patient with Chronic Leg Ulcers in Israel.</title>
        <authorList>
            <person name="Chow N.A."/>
            <person name="Gade L."/>
            <person name="Batra D."/>
            <person name="Rowe L.A."/>
            <person name="Ben-Ami R."/>
            <person name="Loparev V.N."/>
            <person name="Litvintseva A.P."/>
        </authorList>
    </citation>
    <scope>NUCLEOTIDE SEQUENCE [LARGE SCALE GENOMIC DNA]</scope>
    <source>
        <strain evidence="4 5">B11899</strain>
    </source>
</reference>
<feature type="binding site" evidence="3">
    <location>
        <begin position="48"/>
        <end position="55"/>
    </location>
    <ligand>
        <name>substrate</name>
    </ligand>
</feature>
<evidence type="ECO:0000256" key="3">
    <source>
        <dbReference type="PIRSR" id="PIRSR613078-2"/>
    </source>
</evidence>
<dbReference type="GO" id="GO:0005829">
    <property type="term" value="C:cytosol"/>
    <property type="evidence" value="ECO:0007669"/>
    <property type="project" value="TreeGrafter"/>
</dbReference>
<dbReference type="PANTHER" id="PTHR46517">
    <property type="entry name" value="FRUCTOSE-2,6-BISPHOSPHATASE TIGAR"/>
    <property type="match status" value="1"/>
</dbReference>
<evidence type="ECO:0000256" key="1">
    <source>
        <dbReference type="ARBA" id="ARBA00022801"/>
    </source>
</evidence>
<feature type="active site" description="Tele-phosphohistidine intermediate" evidence="2">
    <location>
        <position position="49"/>
    </location>
</feature>
<name>A0A2V1AYM0_9ASCO</name>
<evidence type="ECO:0000313" key="5">
    <source>
        <dbReference type="Proteomes" id="UP000244309"/>
    </source>
</evidence>
<evidence type="ECO:0000256" key="2">
    <source>
        <dbReference type="PIRSR" id="PIRSR613078-1"/>
    </source>
</evidence>
<dbReference type="STRING" id="45357.A0A2V1AYM0"/>
<gene>
    <name evidence="4" type="ORF">CXQ85_002657</name>
</gene>
<dbReference type="Proteomes" id="UP000244309">
    <property type="component" value="Unassembled WGS sequence"/>
</dbReference>